<gene>
    <name evidence="2" type="ORF">SORBI_3005G222650</name>
</gene>
<evidence type="ECO:0000313" key="3">
    <source>
        <dbReference type="Proteomes" id="UP000000768"/>
    </source>
</evidence>
<dbReference type="Proteomes" id="UP000000768">
    <property type="component" value="Chromosome 5"/>
</dbReference>
<sequence length="80" mass="8780">MRLDSPAAIFFIPSTLWPFCSTSRPPLFGQTKEEKRRRGPRVSPPPLVPSMVAILPPTKKRVGSLSYLGPPINLHVSCGP</sequence>
<dbReference type="Gramene" id="OQU84062">
    <property type="protein sequence ID" value="OQU84062"/>
    <property type="gene ID" value="SORBI_3005G222650"/>
</dbReference>
<evidence type="ECO:0000256" key="1">
    <source>
        <dbReference type="SAM" id="MobiDB-lite"/>
    </source>
</evidence>
<protein>
    <submittedName>
        <fullName evidence="2">Uncharacterized protein</fullName>
    </submittedName>
</protein>
<evidence type="ECO:0000313" key="2">
    <source>
        <dbReference type="EMBL" id="OQU84062.1"/>
    </source>
</evidence>
<reference evidence="3" key="2">
    <citation type="journal article" date="2018" name="Plant J.">
        <title>The Sorghum bicolor reference genome: improved assembly, gene annotations, a transcriptome atlas, and signatures of genome organization.</title>
        <authorList>
            <person name="McCormick R.F."/>
            <person name="Truong S.K."/>
            <person name="Sreedasyam A."/>
            <person name="Jenkins J."/>
            <person name="Shu S."/>
            <person name="Sims D."/>
            <person name="Kennedy M."/>
            <person name="Amirebrahimi M."/>
            <person name="Weers B.D."/>
            <person name="McKinley B."/>
            <person name="Mattison A."/>
            <person name="Morishige D.T."/>
            <person name="Grimwood J."/>
            <person name="Schmutz J."/>
            <person name="Mullet J.E."/>
        </authorList>
    </citation>
    <scope>NUCLEOTIDE SEQUENCE [LARGE SCALE GENOMIC DNA]</scope>
    <source>
        <strain evidence="3">cv. BTx623</strain>
    </source>
</reference>
<accession>A0A1Z5RJZ2</accession>
<feature type="region of interest" description="Disordered" evidence="1">
    <location>
        <begin position="27"/>
        <end position="47"/>
    </location>
</feature>
<keyword evidence="3" id="KW-1185">Reference proteome</keyword>
<name>A0A1Z5RJZ2_SORBI</name>
<dbReference type="InParanoid" id="A0A1Z5RJZ2"/>
<dbReference type="AlphaFoldDB" id="A0A1Z5RJZ2"/>
<organism evidence="2 3">
    <name type="scientific">Sorghum bicolor</name>
    <name type="common">Sorghum</name>
    <name type="synonym">Sorghum vulgare</name>
    <dbReference type="NCBI Taxonomy" id="4558"/>
    <lineage>
        <taxon>Eukaryota</taxon>
        <taxon>Viridiplantae</taxon>
        <taxon>Streptophyta</taxon>
        <taxon>Embryophyta</taxon>
        <taxon>Tracheophyta</taxon>
        <taxon>Spermatophyta</taxon>
        <taxon>Magnoliopsida</taxon>
        <taxon>Liliopsida</taxon>
        <taxon>Poales</taxon>
        <taxon>Poaceae</taxon>
        <taxon>PACMAD clade</taxon>
        <taxon>Panicoideae</taxon>
        <taxon>Andropogonodae</taxon>
        <taxon>Andropogoneae</taxon>
        <taxon>Sorghinae</taxon>
        <taxon>Sorghum</taxon>
    </lineage>
</organism>
<proteinExistence type="predicted"/>
<reference evidence="2 3" key="1">
    <citation type="journal article" date="2009" name="Nature">
        <title>The Sorghum bicolor genome and the diversification of grasses.</title>
        <authorList>
            <person name="Paterson A.H."/>
            <person name="Bowers J.E."/>
            <person name="Bruggmann R."/>
            <person name="Dubchak I."/>
            <person name="Grimwood J."/>
            <person name="Gundlach H."/>
            <person name="Haberer G."/>
            <person name="Hellsten U."/>
            <person name="Mitros T."/>
            <person name="Poliakov A."/>
            <person name="Schmutz J."/>
            <person name="Spannagl M."/>
            <person name="Tang H."/>
            <person name="Wang X."/>
            <person name="Wicker T."/>
            <person name="Bharti A.K."/>
            <person name="Chapman J."/>
            <person name="Feltus F.A."/>
            <person name="Gowik U."/>
            <person name="Grigoriev I.V."/>
            <person name="Lyons E."/>
            <person name="Maher C.A."/>
            <person name="Martis M."/>
            <person name="Narechania A."/>
            <person name="Otillar R.P."/>
            <person name="Penning B.W."/>
            <person name="Salamov A.A."/>
            <person name="Wang Y."/>
            <person name="Zhang L."/>
            <person name="Carpita N.C."/>
            <person name="Freeling M."/>
            <person name="Gingle A.R."/>
            <person name="Hash C.T."/>
            <person name="Keller B."/>
            <person name="Klein P."/>
            <person name="Kresovich S."/>
            <person name="McCann M.C."/>
            <person name="Ming R."/>
            <person name="Peterson D.G."/>
            <person name="Mehboob-ur-Rahman"/>
            <person name="Ware D."/>
            <person name="Westhoff P."/>
            <person name="Mayer K.F."/>
            <person name="Messing J."/>
            <person name="Rokhsar D.S."/>
        </authorList>
    </citation>
    <scope>NUCLEOTIDE SEQUENCE [LARGE SCALE GENOMIC DNA]</scope>
    <source>
        <strain evidence="3">cv. BTx623</strain>
    </source>
</reference>
<dbReference type="EMBL" id="CM000764">
    <property type="protein sequence ID" value="OQU84062.1"/>
    <property type="molecule type" value="Genomic_DNA"/>
</dbReference>